<proteinExistence type="predicted"/>
<reference evidence="2" key="1">
    <citation type="journal article" date="2020" name="Stud. Mycol.">
        <title>101 Dothideomycetes genomes: a test case for predicting lifestyles and emergence of pathogens.</title>
        <authorList>
            <person name="Haridas S."/>
            <person name="Albert R."/>
            <person name="Binder M."/>
            <person name="Bloem J."/>
            <person name="Labutti K."/>
            <person name="Salamov A."/>
            <person name="Andreopoulos B."/>
            <person name="Baker S."/>
            <person name="Barry K."/>
            <person name="Bills G."/>
            <person name="Bluhm B."/>
            <person name="Cannon C."/>
            <person name="Castanera R."/>
            <person name="Culley D."/>
            <person name="Daum C."/>
            <person name="Ezra D."/>
            <person name="Gonzalez J."/>
            <person name="Henrissat B."/>
            <person name="Kuo A."/>
            <person name="Liang C."/>
            <person name="Lipzen A."/>
            <person name="Lutzoni F."/>
            <person name="Magnuson J."/>
            <person name="Mondo S."/>
            <person name="Nolan M."/>
            <person name="Ohm R."/>
            <person name="Pangilinan J."/>
            <person name="Park H.-J."/>
            <person name="Ramirez L."/>
            <person name="Alfaro M."/>
            <person name="Sun H."/>
            <person name="Tritt A."/>
            <person name="Yoshinaga Y."/>
            <person name="Zwiers L.-H."/>
            <person name="Turgeon B."/>
            <person name="Goodwin S."/>
            <person name="Spatafora J."/>
            <person name="Crous P."/>
            <person name="Grigoriev I."/>
        </authorList>
    </citation>
    <scope>NUCLEOTIDE SEQUENCE</scope>
    <source>
        <strain evidence="2">CBS 627.86</strain>
    </source>
</reference>
<feature type="compositionally biased region" description="Low complexity" evidence="1">
    <location>
        <begin position="97"/>
        <end position="110"/>
    </location>
</feature>
<evidence type="ECO:0000313" key="2">
    <source>
        <dbReference type="EMBL" id="KAF2119803.1"/>
    </source>
</evidence>
<gene>
    <name evidence="2" type="ORF">BDV96DRAFT_642811</name>
</gene>
<evidence type="ECO:0000256" key="1">
    <source>
        <dbReference type="SAM" id="MobiDB-lite"/>
    </source>
</evidence>
<organism evidence="2 3">
    <name type="scientific">Lophiotrema nucula</name>
    <dbReference type="NCBI Taxonomy" id="690887"/>
    <lineage>
        <taxon>Eukaryota</taxon>
        <taxon>Fungi</taxon>
        <taxon>Dikarya</taxon>
        <taxon>Ascomycota</taxon>
        <taxon>Pezizomycotina</taxon>
        <taxon>Dothideomycetes</taxon>
        <taxon>Pleosporomycetidae</taxon>
        <taxon>Pleosporales</taxon>
        <taxon>Lophiotremataceae</taxon>
        <taxon>Lophiotrema</taxon>
    </lineage>
</organism>
<feature type="compositionally biased region" description="Low complexity" evidence="1">
    <location>
        <begin position="67"/>
        <end position="78"/>
    </location>
</feature>
<accession>A0A6A5ZLR9</accession>
<feature type="region of interest" description="Disordered" evidence="1">
    <location>
        <begin position="194"/>
        <end position="298"/>
    </location>
</feature>
<feature type="compositionally biased region" description="Polar residues" evidence="1">
    <location>
        <begin position="84"/>
        <end position="96"/>
    </location>
</feature>
<feature type="compositionally biased region" description="Polar residues" evidence="1">
    <location>
        <begin position="194"/>
        <end position="214"/>
    </location>
</feature>
<feature type="compositionally biased region" description="Low complexity" evidence="1">
    <location>
        <begin position="1"/>
        <end position="35"/>
    </location>
</feature>
<feature type="compositionally biased region" description="Low complexity" evidence="1">
    <location>
        <begin position="216"/>
        <end position="235"/>
    </location>
</feature>
<dbReference type="EMBL" id="ML977315">
    <property type="protein sequence ID" value="KAF2119803.1"/>
    <property type="molecule type" value="Genomic_DNA"/>
</dbReference>
<sequence length="298" mass="33148">MDFPSLSGSQQQPNSQPQQQTQSQPQQETQSQSQKHPQKNPQHHPSAPQQQQQGREPTHHPAPAFTQPVPSAPQAAPVNYGGLYQSQHPQQTPFEATQQYPQSTQYPTMQNMYEQQESFPGYTAPRPAYNQPYRTAYEEHGYQPSPDPPQQFTAPQENQYAQPTSNLATQQSQQYGYSCPEQYIAHQAYPESAQYPQSFYQHPQTPYQPQNVQGDTAAPAAHQQQQYHATAAPRTPAQPVPPAPQFQAPIHNGRRFNTGLSASPEQGSGPGPSSFSVPENGQYHMGPNPSAVWGLRRG</sequence>
<dbReference type="AlphaFoldDB" id="A0A6A5ZLR9"/>
<feature type="compositionally biased region" description="Low complexity" evidence="1">
    <location>
        <begin position="261"/>
        <end position="278"/>
    </location>
</feature>
<protein>
    <submittedName>
        <fullName evidence="2">Uncharacterized protein</fullName>
    </submittedName>
</protein>
<feature type="compositionally biased region" description="Low complexity" evidence="1">
    <location>
        <begin position="43"/>
        <end position="55"/>
    </location>
</feature>
<feature type="compositionally biased region" description="Polar residues" evidence="1">
    <location>
        <begin position="150"/>
        <end position="173"/>
    </location>
</feature>
<feature type="region of interest" description="Disordered" evidence="1">
    <location>
        <begin position="1"/>
        <end position="173"/>
    </location>
</feature>
<evidence type="ECO:0000313" key="3">
    <source>
        <dbReference type="Proteomes" id="UP000799770"/>
    </source>
</evidence>
<dbReference type="Proteomes" id="UP000799770">
    <property type="component" value="Unassembled WGS sequence"/>
</dbReference>
<keyword evidence="3" id="KW-1185">Reference proteome</keyword>
<name>A0A6A5ZLR9_9PLEO</name>